<gene>
    <name evidence="1" type="ORF">SI65_09381</name>
</gene>
<dbReference type="Proteomes" id="UP000094569">
    <property type="component" value="Unassembled WGS sequence"/>
</dbReference>
<sequence>MLKKRSRQVWLDQLEMQRTTAPKQVIGKIAEIFLRVPQVIILAGPGDWHRFSDSNDIHRWEWELSLQSDKKVWLLQYGLPEGMGPLSDTELSKNLRDYCPRIAELASKKDIQARVLTMDNIDGILREITEAS</sequence>
<comment type="caution">
    <text evidence="1">The sequence shown here is derived from an EMBL/GenBank/DDBJ whole genome shotgun (WGS) entry which is preliminary data.</text>
</comment>
<proteinExistence type="predicted"/>
<dbReference type="EMBL" id="JXNT01000018">
    <property type="protein sequence ID" value="ODM15142.1"/>
    <property type="molecule type" value="Genomic_DNA"/>
</dbReference>
<dbReference type="STRING" id="573508.A0A1E3B2G8"/>
<dbReference type="OrthoDB" id="4396798at2759"/>
<evidence type="ECO:0000313" key="2">
    <source>
        <dbReference type="Proteomes" id="UP000094569"/>
    </source>
</evidence>
<dbReference type="VEuPathDB" id="FungiDB:SI65_09381"/>
<dbReference type="AlphaFoldDB" id="A0A1E3B2G8"/>
<protein>
    <submittedName>
        <fullName evidence="1">Uncharacterized protein</fullName>
    </submittedName>
</protein>
<name>A0A1E3B2G8_ASPCR</name>
<organism evidence="1 2">
    <name type="scientific">Aspergillus cristatus</name>
    <name type="common">Chinese Fuzhuan brick tea-fermentation fungus</name>
    <name type="synonym">Eurotium cristatum</name>
    <dbReference type="NCBI Taxonomy" id="573508"/>
    <lineage>
        <taxon>Eukaryota</taxon>
        <taxon>Fungi</taxon>
        <taxon>Dikarya</taxon>
        <taxon>Ascomycota</taxon>
        <taxon>Pezizomycotina</taxon>
        <taxon>Eurotiomycetes</taxon>
        <taxon>Eurotiomycetidae</taxon>
        <taxon>Eurotiales</taxon>
        <taxon>Aspergillaceae</taxon>
        <taxon>Aspergillus</taxon>
        <taxon>Aspergillus subgen. Aspergillus</taxon>
    </lineage>
</organism>
<reference evidence="1 2" key="1">
    <citation type="journal article" date="2016" name="BMC Genomics">
        <title>Comparative genomic and transcriptomic analyses of the Fuzhuan brick tea-fermentation fungus Aspergillus cristatus.</title>
        <authorList>
            <person name="Ge Y."/>
            <person name="Wang Y."/>
            <person name="Liu Y."/>
            <person name="Tan Y."/>
            <person name="Ren X."/>
            <person name="Zhang X."/>
            <person name="Hyde K.D."/>
            <person name="Liu Y."/>
            <person name="Liu Z."/>
        </authorList>
    </citation>
    <scope>NUCLEOTIDE SEQUENCE [LARGE SCALE GENOMIC DNA]</scope>
    <source>
        <strain evidence="1 2">GZAAS20.1005</strain>
    </source>
</reference>
<evidence type="ECO:0000313" key="1">
    <source>
        <dbReference type="EMBL" id="ODM15142.1"/>
    </source>
</evidence>
<keyword evidence="2" id="KW-1185">Reference proteome</keyword>
<accession>A0A1E3B2G8</accession>